<comment type="caution">
    <text evidence="9">The sequence shown here is derived from an EMBL/GenBank/DDBJ whole genome shotgun (WGS) entry which is preliminary data.</text>
</comment>
<keyword evidence="7" id="KW-0479">Metal-binding</keyword>
<feature type="binding site" evidence="7">
    <location>
        <position position="151"/>
    </location>
    <ligand>
        <name>Zn(2+)</name>
        <dbReference type="ChEBI" id="CHEBI:29105"/>
    </ligand>
</feature>
<dbReference type="PANTHER" id="PTHR33202">
    <property type="entry name" value="ZINC UPTAKE REGULATION PROTEIN"/>
    <property type="match status" value="1"/>
</dbReference>
<dbReference type="Gene3D" id="1.10.10.10">
    <property type="entry name" value="Winged helix-like DNA-binding domain superfamily/Winged helix DNA-binding domain"/>
    <property type="match status" value="1"/>
</dbReference>
<evidence type="ECO:0000256" key="5">
    <source>
        <dbReference type="ARBA" id="ARBA00023125"/>
    </source>
</evidence>
<evidence type="ECO:0000256" key="6">
    <source>
        <dbReference type="ARBA" id="ARBA00023163"/>
    </source>
</evidence>
<keyword evidence="2" id="KW-0678">Repressor</keyword>
<dbReference type="EMBL" id="DSRP01000127">
    <property type="protein sequence ID" value="HGG91678.1"/>
    <property type="molecule type" value="Genomic_DNA"/>
</dbReference>
<comment type="cofactor">
    <cofactor evidence="7">
        <name>Zn(2+)</name>
        <dbReference type="ChEBI" id="CHEBI:29105"/>
    </cofactor>
    <text evidence="7">Binds 1 zinc ion per subunit.</text>
</comment>
<feature type="binding site" evidence="8">
    <location>
        <position position="140"/>
    </location>
    <ligand>
        <name>Fe cation</name>
        <dbReference type="ChEBI" id="CHEBI:24875"/>
    </ligand>
</feature>
<keyword evidence="3 7" id="KW-0862">Zinc</keyword>
<evidence type="ECO:0000256" key="2">
    <source>
        <dbReference type="ARBA" id="ARBA00022491"/>
    </source>
</evidence>
<feature type="binding site" evidence="8">
    <location>
        <position position="123"/>
    </location>
    <ligand>
        <name>Fe cation</name>
        <dbReference type="ChEBI" id="CHEBI:24875"/>
    </ligand>
</feature>
<keyword evidence="8" id="KW-0408">Iron</keyword>
<dbReference type="Gene3D" id="3.30.1490.190">
    <property type="match status" value="1"/>
</dbReference>
<dbReference type="InterPro" id="IPR036390">
    <property type="entry name" value="WH_DNA-bd_sf"/>
</dbReference>
<dbReference type="GO" id="GO:1900376">
    <property type="term" value="P:regulation of secondary metabolite biosynthetic process"/>
    <property type="evidence" value="ECO:0007669"/>
    <property type="project" value="TreeGrafter"/>
</dbReference>
<dbReference type="GO" id="GO:0000976">
    <property type="term" value="F:transcription cis-regulatory region binding"/>
    <property type="evidence" value="ECO:0007669"/>
    <property type="project" value="TreeGrafter"/>
</dbReference>
<reference evidence="9" key="1">
    <citation type="journal article" date="2020" name="mSystems">
        <title>Genome- and Community-Level Interaction Insights into Carbon Utilization and Element Cycling Functions of Hydrothermarchaeota in Hydrothermal Sediment.</title>
        <authorList>
            <person name="Zhou Z."/>
            <person name="Liu Y."/>
            <person name="Xu W."/>
            <person name="Pan J."/>
            <person name="Luo Z.H."/>
            <person name="Li M."/>
        </authorList>
    </citation>
    <scope>NUCLEOTIDE SEQUENCE [LARGE SCALE GENOMIC DNA]</scope>
    <source>
        <strain evidence="9">SpSt-413</strain>
    </source>
</reference>
<evidence type="ECO:0000256" key="8">
    <source>
        <dbReference type="PIRSR" id="PIRSR602481-2"/>
    </source>
</evidence>
<dbReference type="CDD" id="cd07153">
    <property type="entry name" value="Fur_like"/>
    <property type="match status" value="1"/>
</dbReference>
<evidence type="ECO:0000256" key="7">
    <source>
        <dbReference type="PIRSR" id="PIRSR602481-1"/>
    </source>
</evidence>
<accession>A0A7C3WGB4</accession>
<evidence type="ECO:0000256" key="3">
    <source>
        <dbReference type="ARBA" id="ARBA00022833"/>
    </source>
</evidence>
<feature type="binding site" evidence="7">
    <location>
        <position position="108"/>
    </location>
    <ligand>
        <name>Zn(2+)</name>
        <dbReference type="ChEBI" id="CHEBI:29105"/>
    </ligand>
</feature>
<dbReference type="InterPro" id="IPR002481">
    <property type="entry name" value="FUR"/>
</dbReference>
<dbReference type="SUPFAM" id="SSF46785">
    <property type="entry name" value="Winged helix' DNA-binding domain"/>
    <property type="match status" value="1"/>
</dbReference>
<dbReference type="InterPro" id="IPR036388">
    <property type="entry name" value="WH-like_DNA-bd_sf"/>
</dbReference>
<evidence type="ECO:0000256" key="1">
    <source>
        <dbReference type="ARBA" id="ARBA00007957"/>
    </source>
</evidence>
<dbReference type="AlphaFoldDB" id="A0A7C3WGB4"/>
<dbReference type="GO" id="GO:0045892">
    <property type="term" value="P:negative regulation of DNA-templated transcription"/>
    <property type="evidence" value="ECO:0007669"/>
    <property type="project" value="TreeGrafter"/>
</dbReference>
<evidence type="ECO:0000313" key="9">
    <source>
        <dbReference type="EMBL" id="HGG91678.1"/>
    </source>
</evidence>
<dbReference type="InterPro" id="IPR043135">
    <property type="entry name" value="Fur_C"/>
</dbReference>
<feature type="binding site" evidence="7">
    <location>
        <position position="111"/>
    </location>
    <ligand>
        <name>Zn(2+)</name>
        <dbReference type="ChEBI" id="CHEBI:29105"/>
    </ligand>
</feature>
<keyword evidence="5" id="KW-0238">DNA-binding</keyword>
<name>A0A7C3WGB4_9BACT</name>
<dbReference type="GO" id="GO:0003700">
    <property type="term" value="F:DNA-binding transcription factor activity"/>
    <property type="evidence" value="ECO:0007669"/>
    <property type="project" value="InterPro"/>
</dbReference>
<feature type="binding site" evidence="7">
    <location>
        <position position="148"/>
    </location>
    <ligand>
        <name>Zn(2+)</name>
        <dbReference type="ChEBI" id="CHEBI:29105"/>
    </ligand>
</feature>
<dbReference type="Pfam" id="PF01475">
    <property type="entry name" value="FUR"/>
    <property type="match status" value="1"/>
</dbReference>
<protein>
    <submittedName>
        <fullName evidence="9">Transcriptional repressor</fullName>
    </submittedName>
</protein>
<organism evidence="9">
    <name type="scientific">Fundidesulfovibrio putealis</name>
    <dbReference type="NCBI Taxonomy" id="270496"/>
    <lineage>
        <taxon>Bacteria</taxon>
        <taxon>Pseudomonadati</taxon>
        <taxon>Thermodesulfobacteriota</taxon>
        <taxon>Desulfovibrionia</taxon>
        <taxon>Desulfovibrionales</taxon>
        <taxon>Desulfovibrionaceae</taxon>
        <taxon>Fundidesulfovibrio</taxon>
    </lineage>
</organism>
<gene>
    <name evidence="9" type="ORF">ENR59_01840</name>
</gene>
<comment type="similarity">
    <text evidence="1">Belongs to the Fur family.</text>
</comment>
<comment type="cofactor">
    <cofactor evidence="8">
        <name>Mn(2+)</name>
        <dbReference type="ChEBI" id="CHEBI:29035"/>
    </cofactor>
    <cofactor evidence="8">
        <name>Fe(2+)</name>
        <dbReference type="ChEBI" id="CHEBI:29033"/>
    </cofactor>
    <text evidence="8">Binds 1 Mn(2+) or Fe(2+) ion per subunit.</text>
</comment>
<keyword evidence="6" id="KW-0804">Transcription</keyword>
<proteinExistence type="inferred from homology"/>
<dbReference type="GO" id="GO:0008270">
    <property type="term" value="F:zinc ion binding"/>
    <property type="evidence" value="ECO:0007669"/>
    <property type="project" value="TreeGrafter"/>
</dbReference>
<evidence type="ECO:0000256" key="4">
    <source>
        <dbReference type="ARBA" id="ARBA00023015"/>
    </source>
</evidence>
<sequence length="155" mass="17352">MTLPAEADNTPAAARRYQDMLERLRAQGKRLTPQRLAILEHLSRSRAHPSAEIIFRDLSARFPSMSLATVYKTLTMLKEHGQVLELGFAGQESRFDGHIPHPHPHLVCTRCGAIVDPPEVPLEEITQAMAQATGFRILSHRLDFYGLCPACRKGE</sequence>
<dbReference type="PANTHER" id="PTHR33202:SF7">
    <property type="entry name" value="FERRIC UPTAKE REGULATION PROTEIN"/>
    <property type="match status" value="1"/>
</dbReference>
<keyword evidence="4" id="KW-0805">Transcription regulation</keyword>